<dbReference type="AlphaFoldDB" id="A0A0K2VE90"/>
<keyword evidence="1" id="KW-0732">Signal</keyword>
<organism evidence="2">
    <name type="scientific">Lepeophtheirus salmonis</name>
    <name type="common">Salmon louse</name>
    <name type="synonym">Caligus salmonis</name>
    <dbReference type="NCBI Taxonomy" id="72036"/>
    <lineage>
        <taxon>Eukaryota</taxon>
        <taxon>Metazoa</taxon>
        <taxon>Ecdysozoa</taxon>
        <taxon>Arthropoda</taxon>
        <taxon>Crustacea</taxon>
        <taxon>Multicrustacea</taxon>
        <taxon>Hexanauplia</taxon>
        <taxon>Copepoda</taxon>
        <taxon>Siphonostomatoida</taxon>
        <taxon>Caligidae</taxon>
        <taxon>Lepeophtheirus</taxon>
    </lineage>
</organism>
<accession>A0A0K2VE90</accession>
<evidence type="ECO:0000256" key="1">
    <source>
        <dbReference type="SAM" id="SignalP"/>
    </source>
</evidence>
<evidence type="ECO:0000313" key="2">
    <source>
        <dbReference type="EMBL" id="CDW48789.1"/>
    </source>
</evidence>
<feature type="chain" id="PRO_5005489363" evidence="1">
    <location>
        <begin position="29"/>
        <end position="73"/>
    </location>
</feature>
<proteinExistence type="predicted"/>
<dbReference type="EMBL" id="HACA01031428">
    <property type="protein sequence ID" value="CDW48789.1"/>
    <property type="molecule type" value="Transcribed_RNA"/>
</dbReference>
<feature type="signal peptide" evidence="1">
    <location>
        <begin position="1"/>
        <end position="28"/>
    </location>
</feature>
<reference evidence="2" key="1">
    <citation type="submission" date="2014-05" db="EMBL/GenBank/DDBJ databases">
        <authorList>
            <person name="Chronopoulou M."/>
        </authorList>
    </citation>
    <scope>NUCLEOTIDE SEQUENCE</scope>
    <source>
        <tissue evidence="2">Whole organism</tissue>
    </source>
</reference>
<protein>
    <submittedName>
        <fullName evidence="2">Uncharacterized protein</fullName>
    </submittedName>
</protein>
<name>A0A0K2VE90_LEPSM</name>
<sequence length="73" mass="8364">MSFLQMMIQFVLFIICLVTRVTCPGLESIPMDPSKVPTQMPLLHKGRFTKGTFIGPSLQMITGMDFELTKRWK</sequence>